<evidence type="ECO:0000313" key="3">
    <source>
        <dbReference type="Proteomes" id="UP000618754"/>
    </source>
</evidence>
<comment type="caution">
    <text evidence="2">The sequence shown here is derived from an EMBL/GenBank/DDBJ whole genome shotgun (WGS) entry which is preliminary data.</text>
</comment>
<keyword evidence="1" id="KW-1133">Transmembrane helix</keyword>
<proteinExistence type="predicted"/>
<dbReference type="RefSeq" id="WP_191175462.1">
    <property type="nucleotide sequence ID" value="NZ_JACWMW010000002.1"/>
</dbReference>
<accession>A0ABR7X6A9</accession>
<keyword evidence="3" id="KW-1185">Reference proteome</keyword>
<organism evidence="2 3">
    <name type="scientific">Mucilaginibacter rigui</name>
    <dbReference type="NCBI Taxonomy" id="534635"/>
    <lineage>
        <taxon>Bacteria</taxon>
        <taxon>Pseudomonadati</taxon>
        <taxon>Bacteroidota</taxon>
        <taxon>Sphingobacteriia</taxon>
        <taxon>Sphingobacteriales</taxon>
        <taxon>Sphingobacteriaceae</taxon>
        <taxon>Mucilaginibacter</taxon>
    </lineage>
</organism>
<protein>
    <recommendedName>
        <fullName evidence="4">DUF202 domain-containing protein</fullName>
    </recommendedName>
</protein>
<evidence type="ECO:0000256" key="1">
    <source>
        <dbReference type="SAM" id="Phobius"/>
    </source>
</evidence>
<feature type="transmembrane region" description="Helical" evidence="1">
    <location>
        <begin position="12"/>
        <end position="31"/>
    </location>
</feature>
<sequence>MEKTPRQKLLPSLFIFIGMIIIGINSIIKGIDQHETWRIVLASISVVMFAIGIALIFIYTKKQEKASV</sequence>
<feature type="transmembrane region" description="Helical" evidence="1">
    <location>
        <begin position="37"/>
        <end position="59"/>
    </location>
</feature>
<evidence type="ECO:0000313" key="2">
    <source>
        <dbReference type="EMBL" id="MBD1385595.1"/>
    </source>
</evidence>
<name>A0ABR7X6A9_9SPHI</name>
<keyword evidence="1" id="KW-0812">Transmembrane</keyword>
<dbReference type="Proteomes" id="UP000618754">
    <property type="component" value="Unassembled WGS sequence"/>
</dbReference>
<keyword evidence="1" id="KW-0472">Membrane</keyword>
<gene>
    <name evidence="2" type="ORF">IDJ75_09930</name>
</gene>
<evidence type="ECO:0008006" key="4">
    <source>
        <dbReference type="Google" id="ProtNLM"/>
    </source>
</evidence>
<reference evidence="2 3" key="1">
    <citation type="submission" date="2020-09" db="EMBL/GenBank/DDBJ databases">
        <title>Novel species of Mucilaginibacter isolated from a glacier on the Tibetan Plateau.</title>
        <authorList>
            <person name="Liu Q."/>
            <person name="Xin Y.-H."/>
        </authorList>
    </citation>
    <scope>NUCLEOTIDE SEQUENCE [LARGE SCALE GENOMIC DNA]</scope>
    <source>
        <strain evidence="2 3">CGMCC 1.13878</strain>
    </source>
</reference>
<dbReference type="EMBL" id="JACWMW010000002">
    <property type="protein sequence ID" value="MBD1385595.1"/>
    <property type="molecule type" value="Genomic_DNA"/>
</dbReference>